<evidence type="ECO:0000313" key="2">
    <source>
        <dbReference type="Proteomes" id="UP000217289"/>
    </source>
</evidence>
<dbReference type="OrthoDB" id="7253658at2"/>
<organism evidence="1 2">
    <name type="scientific">Melittangium boletus DSM 14713</name>
    <dbReference type="NCBI Taxonomy" id="1294270"/>
    <lineage>
        <taxon>Bacteria</taxon>
        <taxon>Pseudomonadati</taxon>
        <taxon>Myxococcota</taxon>
        <taxon>Myxococcia</taxon>
        <taxon>Myxococcales</taxon>
        <taxon>Cystobacterineae</taxon>
        <taxon>Archangiaceae</taxon>
        <taxon>Melittangium</taxon>
    </lineage>
</organism>
<dbReference type="RefSeq" id="WP_157774759.1">
    <property type="nucleotide sequence ID" value="NZ_CP022163.1"/>
</dbReference>
<gene>
    <name evidence="1" type="ORF">MEBOL_000974</name>
</gene>
<dbReference type="AlphaFoldDB" id="A0A250I8N3"/>
<dbReference type="EMBL" id="CP022163">
    <property type="protein sequence ID" value="ATB27531.1"/>
    <property type="molecule type" value="Genomic_DNA"/>
</dbReference>
<accession>A0A250I8N3</accession>
<sequence length="235" mass="26424">MLMALPPAYHLVLQQLSQEDRPTAPQRMGIHGMVLFGSGKHLFLSHIPMFHRPHDVQLLLSVTLELPESGAPGDFSDGTYTVQPERFDLDALARGQLKRFRATVYRGNFEGGGTPLHRDVTVKVEAVEQVRFLSEQAPETPEPRYLVLGSGKDVYLVHVLSRAPDFDQVVKVTLDKPLRRKDGKPPVLRFERRENLADKRLRAGEQLSATDEDGKPVRLTLQRELSFLAGPDFTP</sequence>
<evidence type="ECO:0000313" key="1">
    <source>
        <dbReference type="EMBL" id="ATB27531.1"/>
    </source>
</evidence>
<keyword evidence="2" id="KW-1185">Reference proteome</keyword>
<proteinExistence type="predicted"/>
<protein>
    <submittedName>
        <fullName evidence="1">Uncharacterized protein</fullName>
    </submittedName>
</protein>
<dbReference type="Proteomes" id="UP000217289">
    <property type="component" value="Chromosome"/>
</dbReference>
<name>A0A250I8N3_9BACT</name>
<reference evidence="1 2" key="1">
    <citation type="submission" date="2017-06" db="EMBL/GenBank/DDBJ databases">
        <authorList>
            <person name="Kim H.J."/>
            <person name="Triplett B.A."/>
        </authorList>
    </citation>
    <scope>NUCLEOTIDE SEQUENCE [LARGE SCALE GENOMIC DNA]</scope>
    <source>
        <strain evidence="1 2">DSM 14713</strain>
    </source>
</reference>
<dbReference type="KEGG" id="mbd:MEBOL_000974"/>